<sequence>MATSSFPSPRGKKENRGLVHIGRLWNRFLSKLQSRRRVVLLDMHPDLVVDANGLPGDEPSDMPRVLPIISSIMDKTGVLWCLVGDILLSYYRVPKIMGDIEICVPFQDLAKVRETFNGKSDFCFPFRPGRSYYNRHLAQYPRFKINGMHQCFFLVPDSHYRVNSQAFNDIIHLPHVGFPLLPLPHYVRGLAEIAASDRNALSIRVQLEFLIDGMDIDEEWCDEYLDGSGQEYVKSKCTRNAKKLRMGSHPKYDGNLTTYIHDETEQKVARGVVGRTMIRDSLPA</sequence>
<proteinExistence type="predicted"/>
<gene>
    <name evidence="1" type="ORF">M413DRAFT_449627</name>
</gene>
<dbReference type="OrthoDB" id="3259529at2759"/>
<dbReference type="InterPro" id="IPR043519">
    <property type="entry name" value="NT_sf"/>
</dbReference>
<evidence type="ECO:0000313" key="1">
    <source>
        <dbReference type="EMBL" id="KIM35677.1"/>
    </source>
</evidence>
<evidence type="ECO:0000313" key="2">
    <source>
        <dbReference type="Proteomes" id="UP000053424"/>
    </source>
</evidence>
<dbReference type="SUPFAM" id="SSF81301">
    <property type="entry name" value="Nucleotidyltransferase"/>
    <property type="match status" value="1"/>
</dbReference>
<dbReference type="HOGENOM" id="CLU_980235_0_0_1"/>
<dbReference type="Gene3D" id="3.30.460.40">
    <property type="match status" value="1"/>
</dbReference>
<dbReference type="AlphaFoldDB" id="A0A0C2Y3N3"/>
<accession>A0A0C2Y3N3</accession>
<keyword evidence="2" id="KW-1185">Reference proteome</keyword>
<reference evidence="2" key="2">
    <citation type="submission" date="2015-01" db="EMBL/GenBank/DDBJ databases">
        <title>Evolutionary Origins and Diversification of the Mycorrhizal Mutualists.</title>
        <authorList>
            <consortium name="DOE Joint Genome Institute"/>
            <consortium name="Mycorrhizal Genomics Consortium"/>
            <person name="Kohler A."/>
            <person name="Kuo A."/>
            <person name="Nagy L.G."/>
            <person name="Floudas D."/>
            <person name="Copeland A."/>
            <person name="Barry K.W."/>
            <person name="Cichocki N."/>
            <person name="Veneault-Fourrey C."/>
            <person name="LaButti K."/>
            <person name="Lindquist E.A."/>
            <person name="Lipzen A."/>
            <person name="Lundell T."/>
            <person name="Morin E."/>
            <person name="Murat C."/>
            <person name="Riley R."/>
            <person name="Ohm R."/>
            <person name="Sun H."/>
            <person name="Tunlid A."/>
            <person name="Henrissat B."/>
            <person name="Grigoriev I.V."/>
            <person name="Hibbett D.S."/>
            <person name="Martin F."/>
        </authorList>
    </citation>
    <scope>NUCLEOTIDE SEQUENCE [LARGE SCALE GENOMIC DNA]</scope>
    <source>
        <strain evidence="2">h7</strain>
    </source>
</reference>
<protein>
    <submittedName>
        <fullName evidence="1">Uncharacterized protein</fullName>
    </submittedName>
</protein>
<dbReference type="EMBL" id="KN831816">
    <property type="protein sequence ID" value="KIM35677.1"/>
    <property type="molecule type" value="Genomic_DNA"/>
</dbReference>
<reference evidence="1 2" key="1">
    <citation type="submission" date="2014-04" db="EMBL/GenBank/DDBJ databases">
        <authorList>
            <consortium name="DOE Joint Genome Institute"/>
            <person name="Kuo A."/>
            <person name="Gay G."/>
            <person name="Dore J."/>
            <person name="Kohler A."/>
            <person name="Nagy L.G."/>
            <person name="Floudas D."/>
            <person name="Copeland A."/>
            <person name="Barry K.W."/>
            <person name="Cichocki N."/>
            <person name="Veneault-Fourrey C."/>
            <person name="LaButti K."/>
            <person name="Lindquist E.A."/>
            <person name="Lipzen A."/>
            <person name="Lundell T."/>
            <person name="Morin E."/>
            <person name="Murat C."/>
            <person name="Sun H."/>
            <person name="Tunlid A."/>
            <person name="Henrissat B."/>
            <person name="Grigoriev I.V."/>
            <person name="Hibbett D.S."/>
            <person name="Martin F."/>
            <person name="Nordberg H.P."/>
            <person name="Cantor M.N."/>
            <person name="Hua S.X."/>
        </authorList>
    </citation>
    <scope>NUCLEOTIDE SEQUENCE [LARGE SCALE GENOMIC DNA]</scope>
    <source>
        <strain evidence="2">h7</strain>
    </source>
</reference>
<dbReference type="Proteomes" id="UP000053424">
    <property type="component" value="Unassembled WGS sequence"/>
</dbReference>
<name>A0A0C2Y3N3_HEBCY</name>
<organism evidence="1 2">
    <name type="scientific">Hebeloma cylindrosporum</name>
    <dbReference type="NCBI Taxonomy" id="76867"/>
    <lineage>
        <taxon>Eukaryota</taxon>
        <taxon>Fungi</taxon>
        <taxon>Dikarya</taxon>
        <taxon>Basidiomycota</taxon>
        <taxon>Agaricomycotina</taxon>
        <taxon>Agaricomycetes</taxon>
        <taxon>Agaricomycetidae</taxon>
        <taxon>Agaricales</taxon>
        <taxon>Agaricineae</taxon>
        <taxon>Hymenogastraceae</taxon>
        <taxon>Hebeloma</taxon>
    </lineage>
</organism>